<proteinExistence type="predicted"/>
<sequence>MEFHTLLSPPLKYTEPVKYRCKDHEVQTMRWNARVRSASALKESRRRNEELLGPRNMVRKLERAQARKN</sequence>
<evidence type="ECO:0000313" key="2">
    <source>
        <dbReference type="Proteomes" id="UP000005239"/>
    </source>
</evidence>
<dbReference type="OrthoDB" id="5845450at2759"/>
<organism evidence="1 2">
    <name type="scientific">Pristionchus pacificus</name>
    <name type="common">Parasitic nematode worm</name>
    <dbReference type="NCBI Taxonomy" id="54126"/>
    <lineage>
        <taxon>Eukaryota</taxon>
        <taxon>Metazoa</taxon>
        <taxon>Ecdysozoa</taxon>
        <taxon>Nematoda</taxon>
        <taxon>Chromadorea</taxon>
        <taxon>Rhabditida</taxon>
        <taxon>Rhabditina</taxon>
        <taxon>Diplogasteromorpha</taxon>
        <taxon>Diplogasteroidea</taxon>
        <taxon>Neodiplogasteridae</taxon>
        <taxon>Pristionchus</taxon>
    </lineage>
</organism>
<gene>
    <name evidence="1" type="primary">WBGene00273828</name>
</gene>
<name>A0A2A6B6E8_PRIPA</name>
<dbReference type="AlphaFoldDB" id="A0A2A6B6E8"/>
<protein>
    <submittedName>
        <fullName evidence="1">Uncharacterized protein</fullName>
    </submittedName>
</protein>
<dbReference type="EnsemblMetazoa" id="PPA35459.1">
    <property type="protein sequence ID" value="PPA35459.1"/>
    <property type="gene ID" value="WBGene00273828"/>
</dbReference>
<reference evidence="2" key="1">
    <citation type="journal article" date="2008" name="Nat. Genet.">
        <title>The Pristionchus pacificus genome provides a unique perspective on nematode lifestyle and parasitism.</title>
        <authorList>
            <person name="Dieterich C."/>
            <person name="Clifton S.W."/>
            <person name="Schuster L.N."/>
            <person name="Chinwalla A."/>
            <person name="Delehaunty K."/>
            <person name="Dinkelacker I."/>
            <person name="Fulton L."/>
            <person name="Fulton R."/>
            <person name="Godfrey J."/>
            <person name="Minx P."/>
            <person name="Mitreva M."/>
            <person name="Roeseler W."/>
            <person name="Tian H."/>
            <person name="Witte H."/>
            <person name="Yang S.P."/>
            <person name="Wilson R.K."/>
            <person name="Sommer R.J."/>
        </authorList>
    </citation>
    <scope>NUCLEOTIDE SEQUENCE [LARGE SCALE GENOMIC DNA]</scope>
    <source>
        <strain evidence="2">PS312</strain>
    </source>
</reference>
<evidence type="ECO:0000313" key="1">
    <source>
        <dbReference type="EnsemblMetazoa" id="PPA35459.1"/>
    </source>
</evidence>
<accession>A0A8R1YSX6</accession>
<dbReference type="Proteomes" id="UP000005239">
    <property type="component" value="Unassembled WGS sequence"/>
</dbReference>
<accession>A0A2A6B6E8</accession>
<keyword evidence="2" id="KW-1185">Reference proteome</keyword>
<reference evidence="1" key="2">
    <citation type="submission" date="2022-06" db="UniProtKB">
        <authorList>
            <consortium name="EnsemblMetazoa"/>
        </authorList>
    </citation>
    <scope>IDENTIFICATION</scope>
    <source>
        <strain evidence="1">PS312</strain>
    </source>
</reference>